<feature type="site" description="Important for catalysis" evidence="13">
    <location>
        <position position="152"/>
    </location>
</feature>
<dbReference type="PANTHER" id="PTHR42979:SF1">
    <property type="entry name" value="3-ISOPROPYLMALATE DEHYDROGENASE"/>
    <property type="match status" value="1"/>
</dbReference>
<dbReference type="Proteomes" id="UP001158045">
    <property type="component" value="Unassembled WGS sequence"/>
</dbReference>
<feature type="binding site" evidence="13">
    <location>
        <begin position="292"/>
        <end position="304"/>
    </location>
    <ligand>
        <name>NAD(+)</name>
        <dbReference type="ChEBI" id="CHEBI:57540"/>
    </ligand>
</feature>
<keyword evidence="11 13" id="KW-0520">NAD</keyword>
<feature type="domain" description="Isopropylmalate dehydrogenase-like" evidence="15">
    <location>
        <begin position="14"/>
        <end position="363"/>
    </location>
</feature>
<feature type="binding site" evidence="13">
    <location>
        <position position="258"/>
    </location>
    <ligand>
        <name>Mg(2+)</name>
        <dbReference type="ChEBI" id="CHEBI:18420"/>
    </ligand>
</feature>
<accession>A0ABT6NH73</accession>
<keyword evidence="9 13" id="KW-0460">Magnesium</keyword>
<evidence type="ECO:0000256" key="12">
    <source>
        <dbReference type="ARBA" id="ARBA00023304"/>
    </source>
</evidence>
<feature type="binding site" evidence="13">
    <location>
        <begin position="86"/>
        <end position="99"/>
    </location>
    <ligand>
        <name>NAD(+)</name>
        <dbReference type="ChEBI" id="CHEBI:57540"/>
    </ligand>
</feature>
<protein>
    <recommendedName>
        <fullName evidence="13">3-isopropylmalate dehydrogenase</fullName>
        <ecNumber evidence="13">1.1.1.85</ecNumber>
    </recommendedName>
    <alternativeName>
        <fullName evidence="13">3-IPM-DH</fullName>
    </alternativeName>
    <alternativeName>
        <fullName evidence="13">Beta-IPM dehydrogenase</fullName>
        <shortName evidence="13">IMDH</shortName>
    </alternativeName>
</protein>
<dbReference type="InterPro" id="IPR004429">
    <property type="entry name" value="Isopropylmalate_DH"/>
</dbReference>
<dbReference type="Gene3D" id="3.40.718.10">
    <property type="entry name" value="Isopropylmalate Dehydrogenase"/>
    <property type="match status" value="1"/>
</dbReference>
<feature type="binding site" evidence="13">
    <location>
        <position position="116"/>
    </location>
    <ligand>
        <name>substrate</name>
    </ligand>
</feature>
<comment type="cofactor">
    <cofactor evidence="2">
        <name>Mn(2+)</name>
        <dbReference type="ChEBI" id="CHEBI:29035"/>
    </cofactor>
</comment>
<keyword evidence="6 13" id="KW-0432">Leucine biosynthesis</keyword>
<feature type="binding site" evidence="13">
    <location>
        <position position="234"/>
    </location>
    <ligand>
        <name>substrate</name>
    </ligand>
</feature>
<evidence type="ECO:0000259" key="15">
    <source>
        <dbReference type="SMART" id="SM01329"/>
    </source>
</evidence>
<comment type="catalytic activity">
    <reaction evidence="1 13 14">
        <text>(2R,3S)-3-isopropylmalate + NAD(+) = 4-methyl-2-oxopentanoate + CO2 + NADH</text>
        <dbReference type="Rhea" id="RHEA:32271"/>
        <dbReference type="ChEBI" id="CHEBI:16526"/>
        <dbReference type="ChEBI" id="CHEBI:17865"/>
        <dbReference type="ChEBI" id="CHEBI:35121"/>
        <dbReference type="ChEBI" id="CHEBI:57540"/>
        <dbReference type="ChEBI" id="CHEBI:57945"/>
        <dbReference type="EC" id="1.1.1.85"/>
    </reaction>
</comment>
<dbReference type="EC" id="1.1.1.85" evidence="13"/>
<evidence type="ECO:0000256" key="9">
    <source>
        <dbReference type="ARBA" id="ARBA00022842"/>
    </source>
</evidence>
<dbReference type="InterPro" id="IPR019818">
    <property type="entry name" value="IsoCit/isopropylmalate_DH_CS"/>
</dbReference>
<feature type="binding site" evidence="13">
    <location>
        <position position="106"/>
    </location>
    <ligand>
        <name>substrate</name>
    </ligand>
</feature>
<proteinExistence type="inferred from homology"/>
<keyword evidence="13" id="KW-0963">Cytoplasm</keyword>
<comment type="subcellular location">
    <subcellularLocation>
        <location evidence="13">Cytoplasm</location>
    </subcellularLocation>
</comment>
<dbReference type="EMBL" id="JARYZI010000016">
    <property type="protein sequence ID" value="MDH8679757.1"/>
    <property type="molecule type" value="Genomic_DNA"/>
</dbReference>
<evidence type="ECO:0000256" key="8">
    <source>
        <dbReference type="ARBA" id="ARBA00022723"/>
    </source>
</evidence>
<name>A0ABT6NH73_9FIRM</name>
<dbReference type="HAMAP" id="MF_01033">
    <property type="entry name" value="LeuB_type1"/>
    <property type="match status" value="1"/>
</dbReference>
<evidence type="ECO:0000256" key="6">
    <source>
        <dbReference type="ARBA" id="ARBA00022430"/>
    </source>
</evidence>
<dbReference type="GO" id="GO:0003862">
    <property type="term" value="F:3-isopropylmalate dehydrogenase activity"/>
    <property type="evidence" value="ECO:0007669"/>
    <property type="project" value="UniProtKB-EC"/>
</dbReference>
<comment type="function">
    <text evidence="13 14">Catalyzes the oxidation of 3-carboxy-2-hydroxy-4-methylpentanoate (3-isopropylmalate) to 3-carboxy-4-methyl-2-oxopentanoate. The product decarboxylates to 4-methyl-2 oxopentanoate.</text>
</comment>
<keyword evidence="13" id="KW-0464">Manganese</keyword>
<evidence type="ECO:0000256" key="5">
    <source>
        <dbReference type="ARBA" id="ARBA00011738"/>
    </source>
</evidence>
<keyword evidence="7 13" id="KW-0028">Amino-acid biosynthesis</keyword>
<sequence>MKDDVYRKELRNYKIAVLPGDGVGPEVVSEAVKVLKHIGNRFHINFEFIQDLIGGAAIDQFGEALPAHTLETCKLSDAVLLGSVGGPKWDDLTGEKRPEKALLGLRKGLNLYANIRPAMMYESLKGACPLKSERISDGFDICVVRELTGGIYFGKRGTKVNTSGYDEAYDIESYSSEEVRRIGIEAFEIAMKRKKKVISVDKANVLESSRLWRKEMDILSKKYPEVSLEHMYVDNAAMQLIKSPSQFDVIVTSNMFGDILSDEASMLTGSIGMLPSASLGSTKKGLFEPIHGSAPDIAGLDIANPIATILSAAMMLRHSFGCDLEAGTIEKAVETVLNSGFRTVDIFENGKKLVGTTEMGDLIVKAIE</sequence>
<evidence type="ECO:0000256" key="3">
    <source>
        <dbReference type="ARBA" id="ARBA00004762"/>
    </source>
</evidence>
<keyword evidence="12 13" id="KW-0100">Branched-chain amino acid biosynthesis</keyword>
<feature type="binding site" evidence="13">
    <location>
        <position position="262"/>
    </location>
    <ligand>
        <name>Mg(2+)</name>
        <dbReference type="ChEBI" id="CHEBI:18420"/>
    </ligand>
</feature>
<evidence type="ECO:0000313" key="16">
    <source>
        <dbReference type="EMBL" id="MDH8679757.1"/>
    </source>
</evidence>
<evidence type="ECO:0000256" key="1">
    <source>
        <dbReference type="ARBA" id="ARBA00000624"/>
    </source>
</evidence>
<feature type="site" description="Important for catalysis" evidence="13">
    <location>
        <position position="202"/>
    </location>
</feature>
<dbReference type="PROSITE" id="PS00470">
    <property type="entry name" value="IDH_IMDH"/>
    <property type="match status" value="1"/>
</dbReference>
<comment type="cofactor">
    <cofactor evidence="13 14">
        <name>Mg(2+)</name>
        <dbReference type="ChEBI" id="CHEBI:18420"/>
    </cofactor>
    <cofactor evidence="13 14">
        <name>Mn(2+)</name>
        <dbReference type="ChEBI" id="CHEBI:29035"/>
    </cofactor>
    <text evidence="13 14">Binds 1 Mg(2+) or Mn(2+) ion per subunit.</text>
</comment>
<evidence type="ECO:0000256" key="11">
    <source>
        <dbReference type="ARBA" id="ARBA00023027"/>
    </source>
</evidence>
<comment type="similarity">
    <text evidence="4 13">Belongs to the isocitrate and isopropylmalate dehydrogenases family. LeuB type 1 subfamily.</text>
</comment>
<evidence type="ECO:0000256" key="10">
    <source>
        <dbReference type="ARBA" id="ARBA00023002"/>
    </source>
</evidence>
<organism evidence="16 17">
    <name type="scientific">Fusibacter bizertensis</name>
    <dbReference type="NCBI Taxonomy" id="1488331"/>
    <lineage>
        <taxon>Bacteria</taxon>
        <taxon>Bacillati</taxon>
        <taxon>Bacillota</taxon>
        <taxon>Clostridia</taxon>
        <taxon>Eubacteriales</taxon>
        <taxon>Eubacteriales Family XII. Incertae Sedis</taxon>
        <taxon>Fusibacter</taxon>
    </lineage>
</organism>
<dbReference type="SMART" id="SM01329">
    <property type="entry name" value="Iso_dh"/>
    <property type="match status" value="1"/>
</dbReference>
<comment type="subunit">
    <text evidence="5 13 14">Homodimer.</text>
</comment>
<reference evidence="16 17" key="1">
    <citation type="submission" date="2023-04" db="EMBL/GenBank/DDBJ databases">
        <title>Fusibacter bizertensis strain WBS, isolated from littoral bottom sediments of the Arctic seas - biochemical and genomic analysis.</title>
        <authorList>
            <person name="Brioukhanov A.L."/>
        </authorList>
    </citation>
    <scope>NUCLEOTIDE SEQUENCE [LARGE SCALE GENOMIC DNA]</scope>
    <source>
        <strain evidence="16 17">WBS</strain>
    </source>
</reference>
<evidence type="ECO:0000256" key="4">
    <source>
        <dbReference type="ARBA" id="ARBA00008319"/>
    </source>
</evidence>
<keyword evidence="17" id="KW-1185">Reference proteome</keyword>
<keyword evidence="10 13" id="KW-0560">Oxidoreductase</keyword>
<dbReference type="NCBIfam" id="TIGR00169">
    <property type="entry name" value="leuB"/>
    <property type="match status" value="1"/>
</dbReference>
<evidence type="ECO:0000256" key="13">
    <source>
        <dbReference type="HAMAP-Rule" id="MF_01033"/>
    </source>
</evidence>
<dbReference type="PANTHER" id="PTHR42979">
    <property type="entry name" value="3-ISOPROPYLMALATE DEHYDROGENASE"/>
    <property type="match status" value="1"/>
</dbReference>
<evidence type="ECO:0000256" key="14">
    <source>
        <dbReference type="RuleBase" id="RU004445"/>
    </source>
</evidence>
<gene>
    <name evidence="13 16" type="primary">leuB</name>
    <name evidence="16" type="ORF">QE109_16485</name>
</gene>
<comment type="pathway">
    <text evidence="3 13 14">Amino-acid biosynthesis; L-leucine biosynthesis; L-leucine from 3-methyl-2-oxobutanoate: step 3/4.</text>
</comment>
<dbReference type="SUPFAM" id="SSF53659">
    <property type="entry name" value="Isocitrate/Isopropylmalate dehydrogenase-like"/>
    <property type="match status" value="1"/>
</dbReference>
<dbReference type="Pfam" id="PF00180">
    <property type="entry name" value="Iso_dh"/>
    <property type="match status" value="1"/>
</dbReference>
<evidence type="ECO:0000256" key="2">
    <source>
        <dbReference type="ARBA" id="ARBA00001936"/>
    </source>
</evidence>
<feature type="binding site" evidence="13">
    <location>
        <position position="145"/>
    </location>
    <ligand>
        <name>substrate</name>
    </ligand>
</feature>
<feature type="binding site" evidence="13">
    <location>
        <position position="234"/>
    </location>
    <ligand>
        <name>Mg(2+)</name>
        <dbReference type="ChEBI" id="CHEBI:18420"/>
    </ligand>
</feature>
<evidence type="ECO:0000256" key="7">
    <source>
        <dbReference type="ARBA" id="ARBA00022605"/>
    </source>
</evidence>
<keyword evidence="8 13" id="KW-0479">Metal-binding</keyword>
<comment type="caution">
    <text evidence="16">The sequence shown here is derived from an EMBL/GenBank/DDBJ whole genome shotgun (WGS) entry which is preliminary data.</text>
</comment>
<dbReference type="InterPro" id="IPR024084">
    <property type="entry name" value="IsoPropMal-DH-like_dom"/>
</dbReference>
<evidence type="ECO:0000313" key="17">
    <source>
        <dbReference type="Proteomes" id="UP001158045"/>
    </source>
</evidence>